<organism evidence="1 2">
    <name type="scientific">Collimonas fungivorans (strain Ter331)</name>
    <dbReference type="NCBI Taxonomy" id="1005048"/>
    <lineage>
        <taxon>Bacteria</taxon>
        <taxon>Pseudomonadati</taxon>
        <taxon>Pseudomonadota</taxon>
        <taxon>Betaproteobacteria</taxon>
        <taxon>Burkholderiales</taxon>
        <taxon>Oxalobacteraceae</taxon>
        <taxon>Collimonas</taxon>
    </lineage>
</organism>
<keyword evidence="2" id="KW-1185">Reference proteome</keyword>
<reference evidence="1 2" key="1">
    <citation type="journal article" date="2004" name="Environ. Microbiol.">
        <title>Phylogeny-function analysis of (meta)genomic libraries: screening for expression of ribosomal RNA genes by large-insert library fluorescent in situ hybridization (LIL-FISH).</title>
        <authorList>
            <person name="Leveau J.H."/>
            <person name="Gerards S."/>
            <person name="de Boer W."/>
            <person name="van Veen J.A."/>
        </authorList>
    </citation>
    <scope>NUCLEOTIDE SEQUENCE [LARGE SCALE GENOMIC DNA]</scope>
    <source>
        <strain evidence="1 2">Ter331</strain>
    </source>
</reference>
<evidence type="ECO:0008006" key="3">
    <source>
        <dbReference type="Google" id="ProtNLM"/>
    </source>
</evidence>
<dbReference type="KEGG" id="cfu:CFU_4194"/>
<name>G0AE86_COLFT</name>
<reference evidence="1 2" key="3">
    <citation type="journal article" date="2008" name="FEMS Microbiol. Ecol.">
        <title>Identification and characterization of genes underlying chitinolysis in Collimonas fungivorans Ter331.</title>
        <authorList>
            <person name="Fritsche K."/>
            <person name="de Boer W."/>
            <person name="Gerards S."/>
            <person name="van den Berg M."/>
            <person name="van Veen J.A."/>
            <person name="Leveau J.H."/>
        </authorList>
    </citation>
    <scope>NUCLEOTIDE SEQUENCE [LARGE SCALE GENOMIC DNA]</scope>
    <source>
        <strain evidence="1 2">Ter331</strain>
    </source>
</reference>
<protein>
    <recommendedName>
        <fullName evidence="3">DUF2917 family protein</fullName>
    </recommendedName>
</protein>
<dbReference type="Proteomes" id="UP000008392">
    <property type="component" value="Chromosome"/>
</dbReference>
<dbReference type="EMBL" id="CP002745">
    <property type="protein sequence ID" value="AEK64016.1"/>
    <property type="molecule type" value="Genomic_DNA"/>
</dbReference>
<dbReference type="InterPro" id="IPR021317">
    <property type="entry name" value="DUF2917"/>
</dbReference>
<gene>
    <name evidence="1" type="ordered locus">CFU_4194</name>
</gene>
<dbReference type="AlphaFoldDB" id="G0AE86"/>
<sequence>MTSNIPAVTRSDIMRKLLANESLSIGAGQAMSVTAPVAQTLQIMQGHVWVTVAGHGDDYWLHAGQFLNVAADSHVVIEAIKGNSVVQVQRQSTRLPAASARAGLGKPLGARPVAC</sequence>
<evidence type="ECO:0000313" key="2">
    <source>
        <dbReference type="Proteomes" id="UP000008392"/>
    </source>
</evidence>
<reference evidence="1 2" key="4">
    <citation type="journal article" date="2010" name="Environ. Microbiol.">
        <title>The bacterial genus Collimonas: mycophagy, weathering and other adaptive solutions to life in oligotrophic soil environments.</title>
        <authorList>
            <person name="Leveau J.H."/>
            <person name="Uroz S."/>
            <person name="de Boer W."/>
        </authorList>
    </citation>
    <scope>NUCLEOTIDE SEQUENCE [LARGE SCALE GENOMIC DNA]</scope>
    <source>
        <strain evidence="1 2">Ter331</strain>
    </source>
</reference>
<dbReference type="HOGENOM" id="CLU_2218561_0_0_4"/>
<dbReference type="Pfam" id="PF11142">
    <property type="entry name" value="DUF2917"/>
    <property type="match status" value="1"/>
</dbReference>
<reference evidence="2" key="6">
    <citation type="submission" date="2011-05" db="EMBL/GenBank/DDBJ databases">
        <title>Complete sequence of Collimonas fungivorans Ter331.</title>
        <authorList>
            <person name="Leveau J.H."/>
        </authorList>
    </citation>
    <scope>NUCLEOTIDE SEQUENCE [LARGE SCALE GENOMIC DNA]</scope>
    <source>
        <strain evidence="2">Ter331</strain>
    </source>
</reference>
<dbReference type="STRING" id="1005048.CFU_4194"/>
<proteinExistence type="predicted"/>
<evidence type="ECO:0000313" key="1">
    <source>
        <dbReference type="EMBL" id="AEK64016.1"/>
    </source>
</evidence>
<reference evidence="1 2" key="2">
    <citation type="journal article" date="2006" name="J. Microbiol. Methods">
        <title>Genomic flank-sequencing of plasposon insertion sites for rapid identification of functional genes.</title>
        <authorList>
            <person name="Leveau J.H."/>
            <person name="Gerards S."/>
            <person name="Fritsche K."/>
            <person name="Zondag G."/>
            <person name="van Veen J.A."/>
        </authorList>
    </citation>
    <scope>NUCLEOTIDE SEQUENCE [LARGE SCALE GENOMIC DNA]</scope>
    <source>
        <strain evidence="1 2">Ter331</strain>
    </source>
</reference>
<reference evidence="1 2" key="5">
    <citation type="journal article" date="2011" name="ISME J.">
        <title>Dual transcriptional profiling of a bacterial/fungal confrontation: Collimonas fungivorans versus Aspergillus niger.</title>
        <authorList>
            <person name="Mela F."/>
            <person name="Fritsche K."/>
            <person name="de Boer W."/>
            <person name="van Veen J.A."/>
            <person name="de Graaff L.H."/>
            <person name="van den Berg M."/>
            <person name="Leveau J.H."/>
        </authorList>
    </citation>
    <scope>NUCLEOTIDE SEQUENCE [LARGE SCALE GENOMIC DNA]</scope>
    <source>
        <strain evidence="1 2">Ter331</strain>
    </source>
</reference>
<accession>G0AE86</accession>